<dbReference type="EMBL" id="LVZK01000001">
    <property type="protein sequence ID" value="OAP87079.1"/>
    <property type="molecule type" value="Genomic_DNA"/>
</dbReference>
<reference evidence="1 2" key="1">
    <citation type="submission" date="2016-04" db="EMBL/GenBank/DDBJ databases">
        <title>Peptidophaga gingivicola gen. nov., sp. nov., isolated from human subgingival plaque.</title>
        <authorList>
            <person name="Beall C.J."/>
            <person name="Mokrzan E.M."/>
            <person name="Griffen A.L."/>
            <person name="Leys E.J."/>
        </authorList>
    </citation>
    <scope>NUCLEOTIDE SEQUENCE [LARGE SCALE GENOMIC DNA]</scope>
    <source>
        <strain evidence="1 2">BA112</strain>
    </source>
</reference>
<name>A0A179B6U2_9ACTO</name>
<accession>A0A179B6U2</accession>
<sequence>MEKPAVADDLKKSAALDPVNKTFIYRATDASKAEGSFVRHDNSRKQAFNADNTRFIARDGQGAWYLYDAATFKLIKKLGELKGNCEPIWHASNPNLLHFTLRDGGTTWWTYNVETEKGEVMFDFSGRTPWSQATSFSTKGRSMTSADGRYLALIATRHDEATRTRNVYGLVVLDVKDKRIVGTLDAKNFPRPGASPDYVSASPSGRHVVVSWPGDAGGTRVYTRDLKDSFELPTTSKHADMAYGPQKQDYYVFADYSKNQLSATDLDSHERIDLRSLYPANGENYTLDISGQAYDKPGWAVVSTYGEKKDDVSDEAAPQERAEYRKVWLVELKAGGQALSVANVRTNASAIGGSSKDAAPQAVSDPDFFKPQASASRDLSRIVFADNFGQGPIESYMVGLPSWAVR</sequence>
<organism evidence="1 2">
    <name type="scientific">Peptidiphaga gingivicola</name>
    <dbReference type="NCBI Taxonomy" id="2741497"/>
    <lineage>
        <taxon>Bacteria</taxon>
        <taxon>Bacillati</taxon>
        <taxon>Actinomycetota</taxon>
        <taxon>Actinomycetes</taxon>
        <taxon>Actinomycetales</taxon>
        <taxon>Actinomycetaceae</taxon>
        <taxon>Peptidiphaga</taxon>
    </lineage>
</organism>
<keyword evidence="2" id="KW-1185">Reference proteome</keyword>
<dbReference type="InterPro" id="IPR011048">
    <property type="entry name" value="Haem_d1_sf"/>
</dbReference>
<dbReference type="Proteomes" id="UP000078368">
    <property type="component" value="Unassembled WGS sequence"/>
</dbReference>
<dbReference type="InterPro" id="IPR015943">
    <property type="entry name" value="WD40/YVTN_repeat-like_dom_sf"/>
</dbReference>
<dbReference type="OrthoDB" id="3260213at2"/>
<dbReference type="AlphaFoldDB" id="A0A179B6U2"/>
<evidence type="ECO:0000313" key="1">
    <source>
        <dbReference type="EMBL" id="OAP87079.1"/>
    </source>
</evidence>
<gene>
    <name evidence="1" type="ORF">A4H34_04005</name>
</gene>
<dbReference type="SUPFAM" id="SSF51004">
    <property type="entry name" value="C-terminal (heme d1) domain of cytochrome cd1-nitrite reductase"/>
    <property type="match status" value="1"/>
</dbReference>
<proteinExistence type="predicted"/>
<dbReference type="Gene3D" id="2.130.10.10">
    <property type="entry name" value="YVTN repeat-like/Quinoprotein amine dehydrogenase"/>
    <property type="match status" value="1"/>
</dbReference>
<protein>
    <submittedName>
        <fullName evidence="1">Uncharacterized protein</fullName>
    </submittedName>
</protein>
<evidence type="ECO:0000313" key="2">
    <source>
        <dbReference type="Proteomes" id="UP000078368"/>
    </source>
</evidence>
<comment type="caution">
    <text evidence="1">The sequence shown here is derived from an EMBL/GenBank/DDBJ whole genome shotgun (WGS) entry which is preliminary data.</text>
</comment>